<feature type="region of interest" description="Disordered" evidence="2">
    <location>
        <begin position="277"/>
        <end position="335"/>
    </location>
</feature>
<feature type="transmembrane region" description="Helical" evidence="1">
    <location>
        <begin position="43"/>
        <end position="63"/>
    </location>
</feature>
<keyword evidence="1" id="KW-1133">Transmembrane helix</keyword>
<evidence type="ECO:0000256" key="2">
    <source>
        <dbReference type="SAM" id="MobiDB-lite"/>
    </source>
</evidence>
<organism evidence="4 5">
    <name type="scientific">Multifurca ochricompacta</name>
    <dbReference type="NCBI Taxonomy" id="376703"/>
    <lineage>
        <taxon>Eukaryota</taxon>
        <taxon>Fungi</taxon>
        <taxon>Dikarya</taxon>
        <taxon>Basidiomycota</taxon>
        <taxon>Agaricomycotina</taxon>
        <taxon>Agaricomycetes</taxon>
        <taxon>Russulales</taxon>
        <taxon>Russulaceae</taxon>
        <taxon>Multifurca</taxon>
    </lineage>
</organism>
<evidence type="ECO:0000256" key="1">
    <source>
        <dbReference type="RuleBase" id="RU367073"/>
    </source>
</evidence>
<keyword evidence="5" id="KW-1185">Reference proteome</keyword>
<keyword evidence="1" id="KW-0256">Endoplasmic reticulum</keyword>
<evidence type="ECO:0000313" key="4">
    <source>
        <dbReference type="EMBL" id="KAI0297801.1"/>
    </source>
</evidence>
<protein>
    <recommendedName>
        <fullName evidence="1">Endoplasmic reticulum junction formation protein lunapark</fullName>
    </recommendedName>
</protein>
<sequence length="335" mass="37492">MGLFSWFQKKESEDFGQILAKLALDVQKRETRLNEIRLRERRATLLVTMYTFAGWGAYLALWYTQLLPQMSRHRPNSQVERAIKGFPAILGPIIILFTRRIVQLWYNRKGNAEEKSLAALKLARRNKVEEIKKKTNYYETRELLELYEDGPSTRLPTWPKGSGPPSRLQPQQPPVTPQRAMPAVPPNTPANLRAPISPGLQSQLAPSPQQPLPPPRKLWYDKLADALLGDEEPSANVAASRYALICQKCFTHNGLVKEDMWEDAQYVCPRCGHFNPSARSQRKGPQPQPQPQSPATPQTPPKPELRGASPLGARHSPNGVDGSPASGGGNIMDVD</sequence>
<dbReference type="EMBL" id="WTXG01000034">
    <property type="protein sequence ID" value="KAI0297801.1"/>
    <property type="molecule type" value="Genomic_DNA"/>
</dbReference>
<feature type="compositionally biased region" description="Gly residues" evidence="2">
    <location>
        <begin position="325"/>
        <end position="335"/>
    </location>
</feature>
<comment type="caution">
    <text evidence="4">The sequence shown here is derived from an EMBL/GenBank/DDBJ whole genome shotgun (WGS) entry which is preliminary data.</text>
</comment>
<dbReference type="PANTHER" id="PTHR22166">
    <property type="entry name" value="ENDOPLASMIC RETICULUM JUNCTION FORMATION PROTEIN LUNAPARK"/>
    <property type="match status" value="1"/>
</dbReference>
<dbReference type="Proteomes" id="UP001203297">
    <property type="component" value="Unassembled WGS sequence"/>
</dbReference>
<comment type="caution">
    <text evidence="1">Lacks conserved residue(s) required for the propagation of feature annotation.</text>
</comment>
<dbReference type="GO" id="GO:1903373">
    <property type="term" value="P:positive regulation of endoplasmic reticulum tubular network organization"/>
    <property type="evidence" value="ECO:0007669"/>
    <property type="project" value="UniProtKB-UniRule"/>
</dbReference>
<keyword evidence="1" id="KW-0862">Zinc</keyword>
<dbReference type="GO" id="GO:0008270">
    <property type="term" value="F:zinc ion binding"/>
    <property type="evidence" value="ECO:0007669"/>
    <property type="project" value="UniProtKB-KW"/>
</dbReference>
<gene>
    <name evidence="4" type="ORF">B0F90DRAFT_1938574</name>
</gene>
<keyword evidence="1" id="KW-0863">Zinc-finger</keyword>
<dbReference type="AlphaFoldDB" id="A0AAD4QKS3"/>
<keyword evidence="1" id="KW-0472">Membrane</keyword>
<comment type="function">
    <text evidence="1">Plays a role in determining ER morphology.</text>
</comment>
<feature type="compositionally biased region" description="Low complexity" evidence="2">
    <location>
        <begin position="197"/>
        <end position="207"/>
    </location>
</feature>
<reference evidence="4" key="1">
    <citation type="journal article" date="2022" name="New Phytol.">
        <title>Evolutionary transition to the ectomycorrhizal habit in the genomes of a hyperdiverse lineage of mushroom-forming fungi.</title>
        <authorList>
            <person name="Looney B."/>
            <person name="Miyauchi S."/>
            <person name="Morin E."/>
            <person name="Drula E."/>
            <person name="Courty P.E."/>
            <person name="Kohler A."/>
            <person name="Kuo A."/>
            <person name="LaButti K."/>
            <person name="Pangilinan J."/>
            <person name="Lipzen A."/>
            <person name="Riley R."/>
            <person name="Andreopoulos W."/>
            <person name="He G."/>
            <person name="Johnson J."/>
            <person name="Nolan M."/>
            <person name="Tritt A."/>
            <person name="Barry K.W."/>
            <person name="Grigoriev I.V."/>
            <person name="Nagy L.G."/>
            <person name="Hibbett D."/>
            <person name="Henrissat B."/>
            <person name="Matheny P.B."/>
            <person name="Labbe J."/>
            <person name="Martin F.M."/>
        </authorList>
    </citation>
    <scope>NUCLEOTIDE SEQUENCE</scope>
    <source>
        <strain evidence="4">BPL690</strain>
    </source>
</reference>
<keyword evidence="1" id="KW-0479">Metal-binding</keyword>
<comment type="domain">
    <text evidence="1">The C4-type zinc finger motif is necessary both for its ER three-way tubular junction localization and formation.</text>
</comment>
<evidence type="ECO:0000259" key="3">
    <source>
        <dbReference type="Pfam" id="PF10058"/>
    </source>
</evidence>
<name>A0AAD4QKS3_9AGAM</name>
<dbReference type="PANTHER" id="PTHR22166:SF12">
    <property type="entry name" value="ENDOPLASMIC RETICULUM JUNCTION FORMATION PROTEIN LUNAPARK"/>
    <property type="match status" value="1"/>
</dbReference>
<feature type="region of interest" description="Disordered" evidence="2">
    <location>
        <begin position="154"/>
        <end position="217"/>
    </location>
</feature>
<comment type="similarity">
    <text evidence="1">Belongs to the lunapark family.</text>
</comment>
<dbReference type="Pfam" id="PF10058">
    <property type="entry name" value="Zn_ribbon_10"/>
    <property type="match status" value="1"/>
</dbReference>
<dbReference type="GO" id="GO:0071788">
    <property type="term" value="P:endoplasmic reticulum tubular network maintenance"/>
    <property type="evidence" value="ECO:0007669"/>
    <property type="project" value="UniProtKB-UniRule"/>
</dbReference>
<proteinExistence type="inferred from homology"/>
<dbReference type="InterPro" id="IPR040115">
    <property type="entry name" value="Lnp"/>
</dbReference>
<accession>A0AAD4QKS3</accession>
<dbReference type="InterPro" id="IPR019273">
    <property type="entry name" value="Lunapark_Znf"/>
</dbReference>
<comment type="subcellular location">
    <subcellularLocation>
        <location evidence="1">Endoplasmic reticulum membrane</location>
        <topology evidence="1">Multi-pass membrane protein</topology>
    </subcellularLocation>
</comment>
<keyword evidence="1" id="KW-0812">Transmembrane</keyword>
<dbReference type="GO" id="GO:0098826">
    <property type="term" value="C:endoplasmic reticulum tubular network membrane"/>
    <property type="evidence" value="ECO:0007669"/>
    <property type="project" value="UniProtKB-UniRule"/>
</dbReference>
<evidence type="ECO:0000313" key="5">
    <source>
        <dbReference type="Proteomes" id="UP001203297"/>
    </source>
</evidence>
<feature type="domain" description="Lunapark zinc ribbon" evidence="3">
    <location>
        <begin position="219"/>
        <end position="275"/>
    </location>
</feature>
<feature type="compositionally biased region" description="Pro residues" evidence="2">
    <location>
        <begin position="286"/>
        <end position="302"/>
    </location>
</feature>